<evidence type="ECO:0000256" key="1">
    <source>
        <dbReference type="SAM" id="Phobius"/>
    </source>
</evidence>
<keyword evidence="1" id="KW-0472">Membrane</keyword>
<reference evidence="2 3" key="1">
    <citation type="submission" date="2021-01" db="EMBL/GenBank/DDBJ databases">
        <title>Whole genome shotgun sequence of Plantactinospora endophytica NBRC 110450.</title>
        <authorList>
            <person name="Komaki H."/>
            <person name="Tamura T."/>
        </authorList>
    </citation>
    <scope>NUCLEOTIDE SEQUENCE [LARGE SCALE GENOMIC DNA]</scope>
    <source>
        <strain evidence="2 3">NBRC 110450</strain>
    </source>
</reference>
<keyword evidence="1" id="KW-1133">Transmembrane helix</keyword>
<gene>
    <name evidence="2" type="ORF">Pen02_78600</name>
</gene>
<keyword evidence="1" id="KW-0812">Transmembrane</keyword>
<protein>
    <submittedName>
        <fullName evidence="2">Uncharacterized protein</fullName>
    </submittedName>
</protein>
<comment type="caution">
    <text evidence="2">The sequence shown here is derived from an EMBL/GenBank/DDBJ whole genome shotgun (WGS) entry which is preliminary data.</text>
</comment>
<keyword evidence="3" id="KW-1185">Reference proteome</keyword>
<dbReference type="RefSeq" id="WP_203871243.1">
    <property type="nucleotide sequence ID" value="NZ_BONW01000049.1"/>
</dbReference>
<organism evidence="2 3">
    <name type="scientific">Plantactinospora endophytica</name>
    <dbReference type="NCBI Taxonomy" id="673535"/>
    <lineage>
        <taxon>Bacteria</taxon>
        <taxon>Bacillati</taxon>
        <taxon>Actinomycetota</taxon>
        <taxon>Actinomycetes</taxon>
        <taxon>Micromonosporales</taxon>
        <taxon>Micromonosporaceae</taxon>
        <taxon>Plantactinospora</taxon>
    </lineage>
</organism>
<accession>A0ABQ4EE14</accession>
<evidence type="ECO:0000313" key="2">
    <source>
        <dbReference type="EMBL" id="GIG92924.1"/>
    </source>
</evidence>
<name>A0ABQ4EE14_9ACTN</name>
<feature type="transmembrane region" description="Helical" evidence="1">
    <location>
        <begin position="152"/>
        <end position="174"/>
    </location>
</feature>
<proteinExistence type="predicted"/>
<dbReference type="EMBL" id="BONW01000049">
    <property type="protein sequence ID" value="GIG92924.1"/>
    <property type="molecule type" value="Genomic_DNA"/>
</dbReference>
<dbReference type="Proteomes" id="UP000646749">
    <property type="component" value="Unassembled WGS sequence"/>
</dbReference>
<evidence type="ECO:0000313" key="3">
    <source>
        <dbReference type="Proteomes" id="UP000646749"/>
    </source>
</evidence>
<sequence>MSEKPITPPPGDDAASGDARATALPAISYLALLALGVGLLACCGGIGTAWFGDGVGPAALGLTGGGLVLAVGSFALVKAKGREWTNRAARPEVPPRRVASLAERYQLGEHLVSRTGQSPLGTFGLVLVCAAGLVGIAVGVNWLLDAFAVRRLAFVALLLVVVAVVLVPVALLVLPTKTVRTDLFSHGLVHGPRRRPRALYWHQIDRIVLWVAAEGKLFGGRVLGYHLRTTDGAWLRIEARPHQQPDPFGERLLAAAESAQLPVERGGPYHGEWRPRRS</sequence>
<feature type="transmembrane region" description="Helical" evidence="1">
    <location>
        <begin position="29"/>
        <end position="52"/>
    </location>
</feature>
<feature type="transmembrane region" description="Helical" evidence="1">
    <location>
        <begin position="120"/>
        <end position="140"/>
    </location>
</feature>
<feature type="transmembrane region" description="Helical" evidence="1">
    <location>
        <begin position="58"/>
        <end position="77"/>
    </location>
</feature>